<dbReference type="GO" id="GO:0004305">
    <property type="term" value="F:ethanolamine kinase activity"/>
    <property type="evidence" value="ECO:0007669"/>
    <property type="project" value="TreeGrafter"/>
</dbReference>
<evidence type="ECO:0000256" key="12">
    <source>
        <dbReference type="SAM" id="MobiDB-lite"/>
    </source>
</evidence>
<keyword evidence="8" id="KW-0444">Lipid biosynthesis</keyword>
<keyword evidence="8" id="KW-0594">Phospholipid biosynthesis</keyword>
<evidence type="ECO:0000256" key="1">
    <source>
        <dbReference type="ARBA" id="ARBA00004141"/>
    </source>
</evidence>
<evidence type="ECO:0000256" key="10">
    <source>
        <dbReference type="ARBA" id="ARBA00038211"/>
    </source>
</evidence>
<feature type="transmembrane region" description="Helical" evidence="13">
    <location>
        <begin position="615"/>
        <end position="634"/>
    </location>
</feature>
<dbReference type="PRINTS" id="PR01130">
    <property type="entry name" value="DERENTRNSPRT"/>
</dbReference>
<feature type="transmembrane region" description="Helical" evidence="13">
    <location>
        <begin position="453"/>
        <end position="475"/>
    </location>
</feature>
<keyword evidence="3 11" id="KW-0728">SH3 domain</keyword>
<evidence type="ECO:0000256" key="2">
    <source>
        <dbReference type="ARBA" id="ARBA00007965"/>
    </source>
</evidence>
<keyword evidence="4" id="KW-0813">Transport</keyword>
<evidence type="ECO:0000256" key="5">
    <source>
        <dbReference type="ARBA" id="ARBA00022692"/>
    </source>
</evidence>
<dbReference type="InterPro" id="IPR001452">
    <property type="entry name" value="SH3_domain"/>
</dbReference>
<evidence type="ECO:0000256" key="6">
    <source>
        <dbReference type="ARBA" id="ARBA00022989"/>
    </source>
</evidence>
<feature type="compositionally biased region" description="Basic and acidic residues" evidence="12">
    <location>
        <begin position="929"/>
        <end position="950"/>
    </location>
</feature>
<organism evidence="15 16">
    <name type="scientific">Meloidogyne javanica</name>
    <name type="common">Root-knot nematode worm</name>
    <dbReference type="NCBI Taxonomy" id="6303"/>
    <lineage>
        <taxon>Eukaryota</taxon>
        <taxon>Metazoa</taxon>
        <taxon>Ecdysozoa</taxon>
        <taxon>Nematoda</taxon>
        <taxon>Chromadorea</taxon>
        <taxon>Rhabditida</taxon>
        <taxon>Tylenchina</taxon>
        <taxon>Tylenchomorpha</taxon>
        <taxon>Tylenchoidea</taxon>
        <taxon>Meloidogynidae</taxon>
        <taxon>Meloidogyninae</taxon>
        <taxon>Meloidogyne</taxon>
        <taxon>Meloidogyne incognita group</taxon>
    </lineage>
</organism>
<reference evidence="16" key="1">
    <citation type="submission" date="2022-11" db="UniProtKB">
        <authorList>
            <consortium name="WormBaseParasite"/>
        </authorList>
    </citation>
    <scope>IDENTIFICATION</scope>
</reference>
<keyword evidence="6 13" id="KW-1133">Transmembrane helix</keyword>
<dbReference type="SUPFAM" id="SSF50044">
    <property type="entry name" value="SH3-domain"/>
    <property type="match status" value="1"/>
</dbReference>
<evidence type="ECO:0000256" key="9">
    <source>
        <dbReference type="ARBA" id="ARBA00023264"/>
    </source>
</evidence>
<keyword evidence="15" id="KW-1185">Reference proteome</keyword>
<evidence type="ECO:0000256" key="8">
    <source>
        <dbReference type="ARBA" id="ARBA00023209"/>
    </source>
</evidence>
<dbReference type="PANTHER" id="PTHR22603:SF98">
    <property type="entry name" value="CHOLINE KINASE A2"/>
    <property type="match status" value="1"/>
</dbReference>
<feature type="transmembrane region" description="Helical" evidence="13">
    <location>
        <begin position="534"/>
        <end position="554"/>
    </location>
</feature>
<keyword evidence="5 13" id="KW-0812">Transmembrane</keyword>
<dbReference type="Pfam" id="PF01733">
    <property type="entry name" value="Nucleoside_tran"/>
    <property type="match status" value="1"/>
</dbReference>
<evidence type="ECO:0000313" key="15">
    <source>
        <dbReference type="Proteomes" id="UP000887561"/>
    </source>
</evidence>
<keyword evidence="7 13" id="KW-0472">Membrane</keyword>
<dbReference type="GO" id="GO:0005737">
    <property type="term" value="C:cytoplasm"/>
    <property type="evidence" value="ECO:0007669"/>
    <property type="project" value="TreeGrafter"/>
</dbReference>
<sequence>MRNQRSFTPMEIEPDKHLRGMKELLSTMDPQADPNTHKEFKEKTHVVCARFLGGAWKTVSHEDMKINRVKGGMSNMLFLCRLTENHPPIKNEPDKVLLRVYFNPETESHLVAESVIFTLFSERHLGPKLYGIFSGGRLEEYIPSRPLTCTEISYPNMANKIAKRLARVHQLDVPIWKEPDYICDALDRWLNQLRLTPSGSSDFIMPQKYLEWAPEKISCDDLLHEIENLRSLIVHSQSFVTFCHNDLQEGNILLPKGSSGNIRLQSSTEVYGDGGQSNSLSAFNPMDLRLVLIDFEYASYNYRGFDFANHFVEYSINYDVDHAPFYEILPERFPTEEQMLEFMYSYEREANPKIYITTIPLVIYGKRTDQNATDGTLAHSGPIQMNGGHAIQSDRLNIVYMIFLLHGVGVLLPWNTFLTIGYDYFVSYKLNGTDQNTEYRLNFFTRIGIRLSASIYFGLALLTVIACGFSFRLLTKNKFYKFHVRKAVKSRATSCTDVLHEGEDICGNNSERKPSTPNPSLATYYAIFKESWRGLFNVWIVFFTTLAIFPSVLLKIELYPPGRTFDIFIYGDWTTSRMLFRQLTVFLNFNLFATIGSWIASYIQWPSTKSLTIPVVARLVFIPLFLACNYQTGTEPRNFVLIKDEWSFVILITFMSITHGYWSSLAMMYAPRQVDQSKSQIVGMMSGFFLVFGIASGIAFTFVEPHIVDLFAVNGGKKMPSELENFYESEMTIARNHQSQRYRFFVEKHFKLIKLYYAWMRSSASLLEKEFNFEMNGFGKSVSQTSKGPDKNLGENINFQQHLEPKEKISSVKERNGLRHQRVNSHTLFQEDKRLSVLNENEADAHSDPSTIPQITGHQGLFRPIPVLPMNQQKFRHSLVETYSNHINNDLVYWERQNVSDENQPKRLQVQGKTREGSQLQKFYGDGPSRSEELNELERETYGRLNERQFTRKPHSSQVTALSDKRNDPGKSMVVGNGGNIAHNHSRTQSSESMTSSTIATTPIFSPTDYNRLLECTTPYEAQGDNRDTQLSLGLGERILLMKSGTRGWVLGRSEDGSRQGWFPAKYLKLV</sequence>
<dbReference type="WBParaSite" id="scaffold2278_cov320.g4566">
    <property type="protein sequence ID" value="scaffold2278_cov320.g4566"/>
    <property type="gene ID" value="scaffold2278_cov320.g4566"/>
</dbReference>
<evidence type="ECO:0000256" key="4">
    <source>
        <dbReference type="ARBA" id="ARBA00022448"/>
    </source>
</evidence>
<feature type="region of interest" description="Disordered" evidence="12">
    <location>
        <begin position="903"/>
        <end position="970"/>
    </location>
</feature>
<dbReference type="GO" id="GO:0016020">
    <property type="term" value="C:membrane"/>
    <property type="evidence" value="ECO:0007669"/>
    <property type="project" value="UniProtKB-SubCell"/>
</dbReference>
<dbReference type="Pfam" id="PF01633">
    <property type="entry name" value="Choline_kinase"/>
    <property type="match status" value="1"/>
</dbReference>
<dbReference type="SUPFAM" id="SSF56112">
    <property type="entry name" value="Protein kinase-like (PK-like)"/>
    <property type="match status" value="1"/>
</dbReference>
<dbReference type="InterPro" id="IPR036028">
    <property type="entry name" value="SH3-like_dom_sf"/>
</dbReference>
<evidence type="ECO:0000259" key="14">
    <source>
        <dbReference type="PROSITE" id="PS50002"/>
    </source>
</evidence>
<comment type="similarity">
    <text evidence="10">Belongs to the choline/ethanolamine kinase family.</text>
</comment>
<keyword evidence="8" id="KW-0443">Lipid metabolism</keyword>
<dbReference type="Gene3D" id="3.90.1200.10">
    <property type="match status" value="1"/>
</dbReference>
<evidence type="ECO:0000256" key="13">
    <source>
        <dbReference type="SAM" id="Phobius"/>
    </source>
</evidence>
<comment type="subcellular location">
    <subcellularLocation>
        <location evidence="1">Membrane</location>
        <topology evidence="1">Multi-pass membrane protein</topology>
    </subcellularLocation>
</comment>
<dbReference type="Proteomes" id="UP000887561">
    <property type="component" value="Unplaced"/>
</dbReference>
<accession>A0A915M0B2</accession>
<dbReference type="Gene3D" id="2.30.30.40">
    <property type="entry name" value="SH3 Domains"/>
    <property type="match status" value="1"/>
</dbReference>
<feature type="transmembrane region" description="Helical" evidence="13">
    <location>
        <begin position="583"/>
        <end position="603"/>
    </location>
</feature>
<proteinExistence type="inferred from homology"/>
<protein>
    <submittedName>
        <fullName evidence="16">SH3 domain-containing protein</fullName>
    </submittedName>
</protein>
<evidence type="ECO:0000256" key="3">
    <source>
        <dbReference type="ARBA" id="ARBA00022443"/>
    </source>
</evidence>
<dbReference type="InterPro" id="IPR002259">
    <property type="entry name" value="Eqnu_transpt"/>
</dbReference>
<feature type="domain" description="SH3" evidence="14">
    <location>
        <begin position="1009"/>
        <end position="1071"/>
    </location>
</feature>
<name>A0A915M0B2_MELJA</name>
<evidence type="ECO:0000313" key="16">
    <source>
        <dbReference type="WBParaSite" id="scaffold2278_cov320.g4566"/>
    </source>
</evidence>
<dbReference type="PROSITE" id="PS50002">
    <property type="entry name" value="SH3"/>
    <property type="match status" value="1"/>
</dbReference>
<evidence type="ECO:0000256" key="7">
    <source>
        <dbReference type="ARBA" id="ARBA00023136"/>
    </source>
</evidence>
<dbReference type="PANTHER" id="PTHR22603">
    <property type="entry name" value="CHOLINE/ETHANOALAMINE KINASE"/>
    <property type="match status" value="1"/>
</dbReference>
<dbReference type="InterPro" id="IPR011009">
    <property type="entry name" value="Kinase-like_dom_sf"/>
</dbReference>
<feature type="transmembrane region" description="Helical" evidence="13">
    <location>
        <begin position="398"/>
        <end position="422"/>
    </location>
</feature>
<comment type="similarity">
    <text evidence="2">Belongs to the SLC29A/ENT transporter (TC 2.A.57) family.</text>
</comment>
<dbReference type="GO" id="GO:0005337">
    <property type="term" value="F:nucleoside transmembrane transporter activity"/>
    <property type="evidence" value="ECO:0007669"/>
    <property type="project" value="InterPro"/>
</dbReference>
<dbReference type="GO" id="GO:0004103">
    <property type="term" value="F:choline kinase activity"/>
    <property type="evidence" value="ECO:0007669"/>
    <property type="project" value="TreeGrafter"/>
</dbReference>
<dbReference type="GO" id="GO:0006646">
    <property type="term" value="P:phosphatidylethanolamine biosynthetic process"/>
    <property type="evidence" value="ECO:0007669"/>
    <property type="project" value="TreeGrafter"/>
</dbReference>
<feature type="transmembrane region" description="Helical" evidence="13">
    <location>
        <begin position="681"/>
        <end position="703"/>
    </location>
</feature>
<feature type="transmembrane region" description="Helical" evidence="13">
    <location>
        <begin position="646"/>
        <end position="669"/>
    </location>
</feature>
<evidence type="ECO:0000256" key="11">
    <source>
        <dbReference type="PROSITE-ProRule" id="PRU00192"/>
    </source>
</evidence>
<dbReference type="AlphaFoldDB" id="A0A915M0B2"/>
<keyword evidence="9" id="KW-1208">Phospholipid metabolism</keyword>
<dbReference type="Gene3D" id="3.30.200.20">
    <property type="entry name" value="Phosphorylase Kinase, domain 1"/>
    <property type="match status" value="1"/>
</dbReference>